<dbReference type="PROSITE" id="PS50022">
    <property type="entry name" value="FA58C_3"/>
    <property type="match status" value="1"/>
</dbReference>
<keyword evidence="5" id="KW-0472">Membrane</keyword>
<dbReference type="GO" id="GO:0012505">
    <property type="term" value="C:endomembrane system"/>
    <property type="evidence" value="ECO:0007669"/>
    <property type="project" value="UniProtKB-SubCell"/>
</dbReference>
<keyword evidence="6" id="KW-1015">Disulfide bond</keyword>
<dbReference type="Gene3D" id="2.60.120.260">
    <property type="entry name" value="Galactose-binding domain-like"/>
    <property type="match status" value="3"/>
</dbReference>
<comment type="subcellular location">
    <subcellularLocation>
        <location evidence="1">Endomembrane system</location>
        <topology evidence="1">Peripheral membrane protein</topology>
    </subcellularLocation>
    <subcellularLocation>
        <location evidence="2">Secreted</location>
    </subcellularLocation>
</comment>
<dbReference type="GO" id="GO:0007155">
    <property type="term" value="P:cell adhesion"/>
    <property type="evidence" value="ECO:0007669"/>
    <property type="project" value="UniProtKB-KW"/>
</dbReference>
<evidence type="ECO:0000256" key="2">
    <source>
        <dbReference type="ARBA" id="ARBA00004613"/>
    </source>
</evidence>
<evidence type="ECO:0000313" key="9">
    <source>
        <dbReference type="WBParaSite" id="maker-unitig_45803-snap-gene-0.1-mRNA-1"/>
    </source>
</evidence>
<keyword evidence="8" id="KW-1185">Reference proteome</keyword>
<evidence type="ECO:0000256" key="3">
    <source>
        <dbReference type="ARBA" id="ARBA00022525"/>
    </source>
</evidence>
<dbReference type="PANTHER" id="PTHR46806">
    <property type="entry name" value="F5/8 TYPE C DOMAIN-CONTAINING PROTEIN"/>
    <property type="match status" value="1"/>
</dbReference>
<evidence type="ECO:0000256" key="1">
    <source>
        <dbReference type="ARBA" id="ARBA00004184"/>
    </source>
</evidence>
<dbReference type="Proteomes" id="UP000095280">
    <property type="component" value="Unplaced"/>
</dbReference>
<evidence type="ECO:0000256" key="4">
    <source>
        <dbReference type="ARBA" id="ARBA00022889"/>
    </source>
</evidence>
<evidence type="ECO:0000256" key="6">
    <source>
        <dbReference type="ARBA" id="ARBA00023157"/>
    </source>
</evidence>
<evidence type="ECO:0000256" key="5">
    <source>
        <dbReference type="ARBA" id="ARBA00023136"/>
    </source>
</evidence>
<dbReference type="SUPFAM" id="SSF49785">
    <property type="entry name" value="Galactose-binding domain-like"/>
    <property type="match status" value="2"/>
</dbReference>
<dbReference type="SUPFAM" id="SSF56436">
    <property type="entry name" value="C-type lectin-like"/>
    <property type="match status" value="1"/>
</dbReference>
<name>A0A1I8FT55_9PLAT</name>
<dbReference type="InterPro" id="IPR016187">
    <property type="entry name" value="CTDL_fold"/>
</dbReference>
<organism evidence="8 9">
    <name type="scientific">Macrostomum lignano</name>
    <dbReference type="NCBI Taxonomy" id="282301"/>
    <lineage>
        <taxon>Eukaryota</taxon>
        <taxon>Metazoa</taxon>
        <taxon>Spiralia</taxon>
        <taxon>Lophotrochozoa</taxon>
        <taxon>Platyhelminthes</taxon>
        <taxon>Rhabditophora</taxon>
        <taxon>Macrostomorpha</taxon>
        <taxon>Macrostomida</taxon>
        <taxon>Macrostomidae</taxon>
        <taxon>Macrostomum</taxon>
    </lineage>
</organism>
<evidence type="ECO:0000259" key="7">
    <source>
        <dbReference type="PROSITE" id="PS50022"/>
    </source>
</evidence>
<sequence length="1426" mass="157872">ATEADYLPQSYEVATGLGAYLYIHYTDVEIIRLNFQRSILAQLLKIESRYCCYRRQIKLDLVGFPQDPNAAIITDINVTAVNKKSIHISFELFYHLNRIIVNRTGTSFLSFYVSYSEIAGEQESVLQVHEQPWLTSSARWIFEFPVLLTPIHLTIHVTNGSLQPEEVSLWGVQANPCPPGFTPHGDICLHFGASYFWAGGRGSLLMPKDAAVMSFLSVWPPVEGSSSQLDCAVSSGSPAMLAACDSIPPQARALPPPQVKVQVQQRAGGSIIKQLKESRHMMDGNDEVLLYALQGSRLQHHQRMMFFNCSSSGRRSLRPEDSLNRNDFEFHIGMQRNNSGWFWFDGTAVPNSHWKLGQPSEIYGVYSTMQASIVAHEAGTKEMFACQLPQAPQRNGEKVTMLVSHVAYADQRASFGGSYSRACVQQPDPGRNRYRRLLYDRLHLLEGSQSGFSTSSTQYSNSTVFACSVPPDLVGGARPAFNRRIVTVMPAERDCYRPLLGEGSGASVRGFPFSASYFDSAGSIIGSGVRMRATEGRSPYCRESGKLSTEDCIRHNCCLHDYEPWRSQPYSHNIAYFKTIYYNGQKVNIRGRTAQGFLRLVLNSVAPVVGTQVNSLLVDFKSLHLISGVDMETATRSQFGVRLLTSTVWQPALGGSAFDAWPQCGSVEVPILSSKLVVACVASEPSRYLAIVRRIEHGSPLSITALHVYGKEYYTLDENVQVRPEWMPRGVVAAAIPQQEVHFQARLKTTTLKIWLTDQYGYDKAMRNKRYIVKLTGNSSHIRLSGCTVEHKDYSYADFELTSLDSDFSDPVVFDTDDFANISVTWQQSKSAGSNLTIIRVFSNNQSLGSCWDSVYGIQVNKIGYSGLIQPYRRRKKRFVVESDSYTAGKMAPHLVFHELDNSSMGAFSPSLLAYLSDNPATTAVFVQAILPRRCRLFAVAIGGGAIVNQAGDNSNYVTSFRAAVSEEGKYWSLHRDGWILTGVFVAQHESRHRLLPEPVALGFRLYPLSWTRKLEFKWQLLGCSDSANAIANPILLSRYRPTGSNSDAATGLPVDGNFESHALSGRCFQHSGTADPYLYWFVDLGVAQRIVFIFIVDMVETLDKVQALSEDMQSASVYISNSTAAPWDATAVTILETWTGGFMKSHLWKINVNKVASVAGLRKHSSLGTLSLCEFEVYGYPSIAAYYFINSNVGLEDGRIMANQLAVGDATAASPQDAFRHPTPLMAALNRGQEVGLPPAAVFSDSATDGSFLEIQLDVIHRITGIVWQGSGVWDFATGGFDGYVTTARIRYGNSSTEMLNYTEYSAGGLSHIIRTGLTGNEMATRMSFTKPFLARVVRILPIRFVRKRLLRLELLGYPEDCDWVSSAVLTITQTSPTTVQVQLATAHLLTGWRLNGLSENATFVVSYASPVDESVRPVTLHGSA</sequence>
<dbReference type="WBParaSite" id="maker-unitig_45803-snap-gene-0.1-mRNA-1">
    <property type="protein sequence ID" value="maker-unitig_45803-snap-gene-0.1-mRNA-1"/>
    <property type="gene ID" value="maker-unitig_45803-snap-gene-0.1"/>
</dbReference>
<protein>
    <submittedName>
        <fullName evidence="9">F5/8 type C domain-containing protein</fullName>
    </submittedName>
</protein>
<dbReference type="InterPro" id="IPR050633">
    <property type="entry name" value="Neuropilin_MCO_CoagFactor"/>
</dbReference>
<dbReference type="GO" id="GO:0005886">
    <property type="term" value="C:plasma membrane"/>
    <property type="evidence" value="ECO:0007669"/>
    <property type="project" value="TreeGrafter"/>
</dbReference>
<dbReference type="GO" id="GO:0005576">
    <property type="term" value="C:extracellular region"/>
    <property type="evidence" value="ECO:0007669"/>
    <property type="project" value="UniProtKB-SubCell"/>
</dbReference>
<proteinExistence type="predicted"/>
<dbReference type="PANTHER" id="PTHR46806:SF5">
    <property type="entry name" value="F5_8 TYPE C DOMAIN-CONTAINING PROTEIN"/>
    <property type="match status" value="1"/>
</dbReference>
<accession>A0A1I8FT55</accession>
<dbReference type="GO" id="GO:0038023">
    <property type="term" value="F:signaling receptor activity"/>
    <property type="evidence" value="ECO:0007669"/>
    <property type="project" value="TreeGrafter"/>
</dbReference>
<dbReference type="InterPro" id="IPR008979">
    <property type="entry name" value="Galactose-bd-like_sf"/>
</dbReference>
<keyword evidence="3" id="KW-0964">Secreted</keyword>
<dbReference type="InterPro" id="IPR000421">
    <property type="entry name" value="FA58C"/>
</dbReference>
<feature type="domain" description="F5/8 type C" evidence="7">
    <location>
        <begin position="1189"/>
        <end position="1359"/>
    </location>
</feature>
<evidence type="ECO:0000313" key="8">
    <source>
        <dbReference type="Proteomes" id="UP000095280"/>
    </source>
</evidence>
<reference evidence="9" key="1">
    <citation type="submission" date="2016-11" db="UniProtKB">
        <authorList>
            <consortium name="WormBaseParasite"/>
        </authorList>
    </citation>
    <scope>IDENTIFICATION</scope>
</reference>
<keyword evidence="4" id="KW-0130">Cell adhesion</keyword>